<dbReference type="InterPro" id="IPR048279">
    <property type="entry name" value="MdtK-like"/>
</dbReference>
<feature type="transmembrane region" description="Helical" evidence="7">
    <location>
        <begin position="195"/>
        <end position="215"/>
    </location>
</feature>
<keyword evidence="5 7" id="KW-1133">Transmembrane helix</keyword>
<dbReference type="PANTHER" id="PTHR43549:SF3">
    <property type="entry name" value="MULTIDRUG RESISTANCE PROTEIN YPNP-RELATED"/>
    <property type="match status" value="1"/>
</dbReference>
<feature type="transmembrane region" description="Helical" evidence="7">
    <location>
        <begin position="415"/>
        <end position="435"/>
    </location>
</feature>
<feature type="transmembrane region" description="Helical" evidence="7">
    <location>
        <begin position="165"/>
        <end position="189"/>
    </location>
</feature>
<dbReference type="Proteomes" id="UP001138961">
    <property type="component" value="Unassembled WGS sequence"/>
</dbReference>
<organism evidence="8 9">
    <name type="scientific">Loktanella gaetbuli</name>
    <dbReference type="NCBI Taxonomy" id="2881335"/>
    <lineage>
        <taxon>Bacteria</taxon>
        <taxon>Pseudomonadati</taxon>
        <taxon>Pseudomonadota</taxon>
        <taxon>Alphaproteobacteria</taxon>
        <taxon>Rhodobacterales</taxon>
        <taxon>Roseobacteraceae</taxon>
        <taxon>Loktanella</taxon>
    </lineage>
</organism>
<feature type="transmembrane region" description="Helical" evidence="7">
    <location>
        <begin position="390"/>
        <end position="409"/>
    </location>
</feature>
<dbReference type="InterPro" id="IPR052031">
    <property type="entry name" value="Membrane_Transporter-Flippase"/>
</dbReference>
<evidence type="ECO:0000313" key="8">
    <source>
        <dbReference type="EMBL" id="MCB5198192.1"/>
    </source>
</evidence>
<keyword evidence="6 7" id="KW-0472">Membrane</keyword>
<keyword evidence="2" id="KW-0813">Transport</keyword>
<dbReference type="PIRSF" id="PIRSF006603">
    <property type="entry name" value="DinF"/>
    <property type="match status" value="1"/>
</dbReference>
<evidence type="ECO:0000256" key="7">
    <source>
        <dbReference type="SAM" id="Phobius"/>
    </source>
</evidence>
<proteinExistence type="predicted"/>
<keyword evidence="9" id="KW-1185">Reference proteome</keyword>
<feature type="transmembrane region" description="Helical" evidence="7">
    <location>
        <begin position="55"/>
        <end position="74"/>
    </location>
</feature>
<dbReference type="InterPro" id="IPR002528">
    <property type="entry name" value="MATE_fam"/>
</dbReference>
<gene>
    <name evidence="8" type="ORF">LGQ03_02960</name>
</gene>
<keyword evidence="4 7" id="KW-0812">Transmembrane</keyword>
<evidence type="ECO:0000256" key="5">
    <source>
        <dbReference type="ARBA" id="ARBA00022989"/>
    </source>
</evidence>
<evidence type="ECO:0000256" key="4">
    <source>
        <dbReference type="ARBA" id="ARBA00022692"/>
    </source>
</evidence>
<evidence type="ECO:0000256" key="1">
    <source>
        <dbReference type="ARBA" id="ARBA00004429"/>
    </source>
</evidence>
<comment type="caution">
    <text evidence="8">The sequence shown here is derived from an EMBL/GenBank/DDBJ whole genome shotgun (WGS) entry which is preliminary data.</text>
</comment>
<name>A0ABS8BR50_9RHOB</name>
<evidence type="ECO:0000256" key="2">
    <source>
        <dbReference type="ARBA" id="ARBA00022448"/>
    </source>
</evidence>
<feature type="transmembrane region" description="Helical" evidence="7">
    <location>
        <begin position="24"/>
        <end position="43"/>
    </location>
</feature>
<reference evidence="8" key="1">
    <citation type="submission" date="2021-10" db="EMBL/GenBank/DDBJ databases">
        <title>Loktanella gaetbuli sp. nov., isolated from a tidal flat.</title>
        <authorList>
            <person name="Park S."/>
            <person name="Yoon J.-H."/>
        </authorList>
    </citation>
    <scope>NUCLEOTIDE SEQUENCE</scope>
    <source>
        <strain evidence="8">TSTF-M6</strain>
    </source>
</reference>
<feature type="transmembrane region" description="Helical" evidence="7">
    <location>
        <begin position="360"/>
        <end position="378"/>
    </location>
</feature>
<feature type="transmembrane region" description="Helical" evidence="7">
    <location>
        <begin position="137"/>
        <end position="158"/>
    </location>
</feature>
<evidence type="ECO:0000313" key="9">
    <source>
        <dbReference type="Proteomes" id="UP001138961"/>
    </source>
</evidence>
<evidence type="ECO:0000256" key="6">
    <source>
        <dbReference type="ARBA" id="ARBA00023136"/>
    </source>
</evidence>
<keyword evidence="3" id="KW-1003">Cell membrane</keyword>
<feature type="transmembrane region" description="Helical" evidence="7">
    <location>
        <begin position="317"/>
        <end position="340"/>
    </location>
</feature>
<accession>A0ABS8BR50</accession>
<comment type="subcellular location">
    <subcellularLocation>
        <location evidence="1">Cell inner membrane</location>
        <topology evidence="1">Multi-pass membrane protein</topology>
    </subcellularLocation>
</comment>
<dbReference type="RefSeq" id="WP_226747167.1">
    <property type="nucleotide sequence ID" value="NZ_JAJATZ010000001.1"/>
</dbReference>
<dbReference type="EMBL" id="JAJATZ010000001">
    <property type="protein sequence ID" value="MCB5198192.1"/>
    <property type="molecule type" value="Genomic_DNA"/>
</dbReference>
<sequence length="450" mass="46594">MSADDTDLTQGPVWRALARLSGPMVIGILAVLSVGLADAYFLGKLGGAPLAAVGFIYPITAAITSLSIGLSAGANATVSQTLGSDDTDRDPTRIGLHTVGLGLIMSLFIAGALYLTYPYLFAALGAQDDVQTEIAAFMPYWCLSFPPLVITMQINALIRAHGSSVAPAVLMSAEAVLNIILTPLFVFTFDMGTAGAALGTFVARMVICAVAIAYAGRQNILIWCENVTQDLMWSTKELFRVGGPAAFSNAINPAGMAAVTAAVATVGTDAVGGFGAATRVQQIALVPMLALSSGIGPVVGQNWGAGQKDRAAKGLQAALAFCIAYGVLVGLILFVFAQPFASWLTSGGGAADYAVTYMKIVGWSLFGYGFVVVINAAMNARSKAGWSMTLSLGRIFALYLPLAWLGVGILDFTGITLAAVTANVAAAAVGLVFAWKVGLFRADHLRATFV</sequence>
<feature type="transmembrane region" description="Helical" evidence="7">
    <location>
        <begin position="94"/>
        <end position="117"/>
    </location>
</feature>
<protein>
    <submittedName>
        <fullName evidence="8">MATE family efflux transporter</fullName>
    </submittedName>
</protein>
<dbReference type="PANTHER" id="PTHR43549">
    <property type="entry name" value="MULTIDRUG RESISTANCE PROTEIN YPNP-RELATED"/>
    <property type="match status" value="1"/>
</dbReference>
<dbReference type="Pfam" id="PF01554">
    <property type="entry name" value="MatE"/>
    <property type="match status" value="2"/>
</dbReference>
<evidence type="ECO:0000256" key="3">
    <source>
        <dbReference type="ARBA" id="ARBA00022475"/>
    </source>
</evidence>
<dbReference type="NCBIfam" id="TIGR00797">
    <property type="entry name" value="matE"/>
    <property type="match status" value="1"/>
</dbReference>